<protein>
    <submittedName>
        <fullName evidence="1">Uncharacterized protein</fullName>
    </submittedName>
</protein>
<dbReference type="Proteomes" id="UP000821845">
    <property type="component" value="Chromosome 2"/>
</dbReference>
<keyword evidence="2" id="KW-1185">Reference proteome</keyword>
<evidence type="ECO:0000313" key="1">
    <source>
        <dbReference type="EMBL" id="KAH6939311.1"/>
    </source>
</evidence>
<organism evidence="1 2">
    <name type="scientific">Hyalomma asiaticum</name>
    <name type="common">Tick</name>
    <dbReference type="NCBI Taxonomy" id="266040"/>
    <lineage>
        <taxon>Eukaryota</taxon>
        <taxon>Metazoa</taxon>
        <taxon>Ecdysozoa</taxon>
        <taxon>Arthropoda</taxon>
        <taxon>Chelicerata</taxon>
        <taxon>Arachnida</taxon>
        <taxon>Acari</taxon>
        <taxon>Parasitiformes</taxon>
        <taxon>Ixodida</taxon>
        <taxon>Ixodoidea</taxon>
        <taxon>Ixodidae</taxon>
        <taxon>Hyalomminae</taxon>
        <taxon>Hyalomma</taxon>
    </lineage>
</organism>
<evidence type="ECO:0000313" key="2">
    <source>
        <dbReference type="Proteomes" id="UP000821845"/>
    </source>
</evidence>
<sequence length="190" mass="21803">MVHLPPGTCYICIGRTRVTSFARFEYEDDEMWSASDRPICVVASSATFARYRQGDRHFARPFAAENVERQRMELCCDCRSASHKVSRCVRKMAEEPSKSEAEAVANSKRVTYEKPCFLSSAALKRTLLENQEQEATRTDVKGHGDVRHAYPRYRERADHDAVNAIEGQQKQQVDHIASSDQCFFYICLWP</sequence>
<proteinExistence type="predicted"/>
<comment type="caution">
    <text evidence="1">The sequence shown here is derived from an EMBL/GenBank/DDBJ whole genome shotgun (WGS) entry which is preliminary data.</text>
</comment>
<name>A0ACB7SZA2_HYAAI</name>
<dbReference type="EMBL" id="CM023482">
    <property type="protein sequence ID" value="KAH6939311.1"/>
    <property type="molecule type" value="Genomic_DNA"/>
</dbReference>
<accession>A0ACB7SZA2</accession>
<gene>
    <name evidence="1" type="ORF">HPB50_016937</name>
</gene>
<reference evidence="1" key="1">
    <citation type="submission" date="2020-05" db="EMBL/GenBank/DDBJ databases">
        <title>Large-scale comparative analyses of tick genomes elucidate their genetic diversity and vector capacities.</title>
        <authorList>
            <person name="Jia N."/>
            <person name="Wang J."/>
            <person name="Shi W."/>
            <person name="Du L."/>
            <person name="Sun Y."/>
            <person name="Zhan W."/>
            <person name="Jiang J."/>
            <person name="Wang Q."/>
            <person name="Zhang B."/>
            <person name="Ji P."/>
            <person name="Sakyi L.B."/>
            <person name="Cui X."/>
            <person name="Yuan T."/>
            <person name="Jiang B."/>
            <person name="Yang W."/>
            <person name="Lam T.T.-Y."/>
            <person name="Chang Q."/>
            <person name="Ding S."/>
            <person name="Wang X."/>
            <person name="Zhu J."/>
            <person name="Ruan X."/>
            <person name="Zhao L."/>
            <person name="Wei J."/>
            <person name="Que T."/>
            <person name="Du C."/>
            <person name="Cheng J."/>
            <person name="Dai P."/>
            <person name="Han X."/>
            <person name="Huang E."/>
            <person name="Gao Y."/>
            <person name="Liu J."/>
            <person name="Shao H."/>
            <person name="Ye R."/>
            <person name="Li L."/>
            <person name="Wei W."/>
            <person name="Wang X."/>
            <person name="Wang C."/>
            <person name="Yang T."/>
            <person name="Huo Q."/>
            <person name="Li W."/>
            <person name="Guo W."/>
            <person name="Chen H."/>
            <person name="Zhou L."/>
            <person name="Ni X."/>
            <person name="Tian J."/>
            <person name="Zhou Y."/>
            <person name="Sheng Y."/>
            <person name="Liu T."/>
            <person name="Pan Y."/>
            <person name="Xia L."/>
            <person name="Li J."/>
            <person name="Zhao F."/>
            <person name="Cao W."/>
        </authorList>
    </citation>
    <scope>NUCLEOTIDE SEQUENCE</scope>
    <source>
        <strain evidence="1">Hyas-2018</strain>
    </source>
</reference>